<sequence>MDTVPTCVGFLCLSVRLFSWKKTSAKEHTEWVGLTEICCIRKQEFKKTKHGLLRVTMIPLFLTLMSIYLDCYLPLLGY</sequence>
<dbReference type="Proteomes" id="UP001287356">
    <property type="component" value="Unassembled WGS sequence"/>
</dbReference>
<feature type="transmembrane region" description="Helical" evidence="1">
    <location>
        <begin position="51"/>
        <end position="69"/>
    </location>
</feature>
<evidence type="ECO:0000256" key="1">
    <source>
        <dbReference type="SAM" id="Phobius"/>
    </source>
</evidence>
<proteinExistence type="predicted"/>
<accession>A0AAE0NAX2</accession>
<dbReference type="EMBL" id="JAULSN010000003">
    <property type="protein sequence ID" value="KAK3376558.1"/>
    <property type="molecule type" value="Genomic_DNA"/>
</dbReference>
<keyword evidence="1" id="KW-0812">Transmembrane</keyword>
<reference evidence="2" key="2">
    <citation type="submission" date="2023-06" db="EMBL/GenBank/DDBJ databases">
        <authorList>
            <consortium name="Lawrence Berkeley National Laboratory"/>
            <person name="Haridas S."/>
            <person name="Hensen N."/>
            <person name="Bonometti L."/>
            <person name="Westerberg I."/>
            <person name="Brannstrom I.O."/>
            <person name="Guillou S."/>
            <person name="Cros-Aarteil S."/>
            <person name="Calhoun S."/>
            <person name="Kuo A."/>
            <person name="Mondo S."/>
            <person name="Pangilinan J."/>
            <person name="Riley R."/>
            <person name="Labutti K."/>
            <person name="Andreopoulos B."/>
            <person name="Lipzen A."/>
            <person name="Chen C."/>
            <person name="Yanf M."/>
            <person name="Daum C."/>
            <person name="Ng V."/>
            <person name="Clum A."/>
            <person name="Steindorff A."/>
            <person name="Ohm R."/>
            <person name="Martin F."/>
            <person name="Silar P."/>
            <person name="Natvig D."/>
            <person name="Lalanne C."/>
            <person name="Gautier V."/>
            <person name="Ament-Velasquez S.L."/>
            <person name="Kruys A."/>
            <person name="Hutchinson M.I."/>
            <person name="Powell A.J."/>
            <person name="Barry K."/>
            <person name="Miller A.N."/>
            <person name="Grigoriev I.V."/>
            <person name="Debuchy R."/>
            <person name="Gladieux P."/>
            <person name="Thoren M.H."/>
            <person name="Johannesson H."/>
        </authorList>
    </citation>
    <scope>NUCLEOTIDE SEQUENCE</scope>
    <source>
        <strain evidence="2">CBS 958.72</strain>
    </source>
</reference>
<evidence type="ECO:0000313" key="2">
    <source>
        <dbReference type="EMBL" id="KAK3376558.1"/>
    </source>
</evidence>
<keyword evidence="1" id="KW-0472">Membrane</keyword>
<protein>
    <submittedName>
        <fullName evidence="2">Uncharacterized protein</fullName>
    </submittedName>
</protein>
<reference evidence="2" key="1">
    <citation type="journal article" date="2023" name="Mol. Phylogenet. Evol.">
        <title>Genome-scale phylogeny and comparative genomics of the fungal order Sordariales.</title>
        <authorList>
            <person name="Hensen N."/>
            <person name="Bonometti L."/>
            <person name="Westerberg I."/>
            <person name="Brannstrom I.O."/>
            <person name="Guillou S."/>
            <person name="Cros-Aarteil S."/>
            <person name="Calhoun S."/>
            <person name="Haridas S."/>
            <person name="Kuo A."/>
            <person name="Mondo S."/>
            <person name="Pangilinan J."/>
            <person name="Riley R."/>
            <person name="LaButti K."/>
            <person name="Andreopoulos B."/>
            <person name="Lipzen A."/>
            <person name="Chen C."/>
            <person name="Yan M."/>
            <person name="Daum C."/>
            <person name="Ng V."/>
            <person name="Clum A."/>
            <person name="Steindorff A."/>
            <person name="Ohm R.A."/>
            <person name="Martin F."/>
            <person name="Silar P."/>
            <person name="Natvig D.O."/>
            <person name="Lalanne C."/>
            <person name="Gautier V."/>
            <person name="Ament-Velasquez S.L."/>
            <person name="Kruys A."/>
            <person name="Hutchinson M.I."/>
            <person name="Powell A.J."/>
            <person name="Barry K."/>
            <person name="Miller A.N."/>
            <person name="Grigoriev I.V."/>
            <person name="Debuchy R."/>
            <person name="Gladieux P."/>
            <person name="Hiltunen Thoren M."/>
            <person name="Johannesson H."/>
        </authorList>
    </citation>
    <scope>NUCLEOTIDE SEQUENCE</scope>
    <source>
        <strain evidence="2">CBS 958.72</strain>
    </source>
</reference>
<keyword evidence="1" id="KW-1133">Transmembrane helix</keyword>
<evidence type="ECO:0000313" key="3">
    <source>
        <dbReference type="Proteomes" id="UP001287356"/>
    </source>
</evidence>
<organism evidence="2 3">
    <name type="scientific">Lasiosphaeria ovina</name>
    <dbReference type="NCBI Taxonomy" id="92902"/>
    <lineage>
        <taxon>Eukaryota</taxon>
        <taxon>Fungi</taxon>
        <taxon>Dikarya</taxon>
        <taxon>Ascomycota</taxon>
        <taxon>Pezizomycotina</taxon>
        <taxon>Sordariomycetes</taxon>
        <taxon>Sordariomycetidae</taxon>
        <taxon>Sordariales</taxon>
        <taxon>Lasiosphaeriaceae</taxon>
        <taxon>Lasiosphaeria</taxon>
    </lineage>
</organism>
<keyword evidence="3" id="KW-1185">Reference proteome</keyword>
<name>A0AAE0NAX2_9PEZI</name>
<comment type="caution">
    <text evidence="2">The sequence shown here is derived from an EMBL/GenBank/DDBJ whole genome shotgun (WGS) entry which is preliminary data.</text>
</comment>
<dbReference type="AlphaFoldDB" id="A0AAE0NAX2"/>
<gene>
    <name evidence="2" type="ORF">B0T24DRAFT_222264</name>
</gene>